<dbReference type="Pfam" id="PF14092">
    <property type="entry name" value="DUF4270"/>
    <property type="match status" value="1"/>
</dbReference>
<dbReference type="Proteomes" id="UP000235826">
    <property type="component" value="Chromosome"/>
</dbReference>
<organism evidence="2 3">
    <name type="scientific">Flavivirga eckloniae</name>
    <dbReference type="NCBI Taxonomy" id="1803846"/>
    <lineage>
        <taxon>Bacteria</taxon>
        <taxon>Pseudomonadati</taxon>
        <taxon>Bacteroidota</taxon>
        <taxon>Flavobacteriia</taxon>
        <taxon>Flavobacteriales</taxon>
        <taxon>Flavobacteriaceae</taxon>
        <taxon>Flavivirga</taxon>
    </lineage>
</organism>
<feature type="signal peptide" evidence="1">
    <location>
        <begin position="1"/>
        <end position="25"/>
    </location>
</feature>
<keyword evidence="3" id="KW-1185">Reference proteome</keyword>
<sequence>MKKTIKAFKFSIAFLLVASSFIACDKDFSVIESSVLGSGNTNFGTDKLSLPIVAYNKKLDSLQINNGFDSYLLGFFEDQEFGQTTASIITQINPLSSGFSPDFGENPVIDSVIMSIPYSTKSIVNNEGNTTYTIDSLYGNPADSIRLTIYRNNYFLRRFNPNSNNSLQKYFSNANGDGVKPTDNSALINDDVINFDTHAGSIIFDDTLVFSNKEIKTTTGEGEDAVTQGSAPALRVHLDKDFWTSTIINKANDAGLSNLNNFLDYFRGLYLKAQPVEGKGSMILLNLNAGNANITIHYSKGPDDNRTQAQYPLFLRNGANSVSLNTFINNYNASLVNGNKETGDETLYLKGIEGSMAVVDLFGNEDLDDNDIPDALEDFRDEFRVSDGNGGYLKDNTTGNYILRRLINEAQLIIHTDKDYNKYDRIYAYDVKNSAVTSDYFNDPTGPDQTTPSNNIDNLNSRFISLGFRDDDLKFKIRLTEHLSTMLLTDSTNTKIGLTLSTNVNIANNAEILNSGDDVTNVPTTAVLAPRGIVLHGTNTSNEKGMKLEVFYTESEN</sequence>
<dbReference type="AlphaFoldDB" id="A0A2K9PQ33"/>
<evidence type="ECO:0000313" key="2">
    <source>
        <dbReference type="EMBL" id="AUP79159.1"/>
    </source>
</evidence>
<dbReference type="KEGG" id="fek:C1H87_10780"/>
<evidence type="ECO:0000256" key="1">
    <source>
        <dbReference type="SAM" id="SignalP"/>
    </source>
</evidence>
<evidence type="ECO:0000313" key="3">
    <source>
        <dbReference type="Proteomes" id="UP000235826"/>
    </source>
</evidence>
<reference evidence="2 3" key="1">
    <citation type="submission" date="2018-01" db="EMBL/GenBank/DDBJ databases">
        <title>Complete genome sequence of Flavivirga eckloniae ECD14 isolated from seaweed Ecklonia cava.</title>
        <authorList>
            <person name="Lee J.H."/>
            <person name="Baik K.S."/>
            <person name="Seong C.N."/>
        </authorList>
    </citation>
    <scope>NUCLEOTIDE SEQUENCE [LARGE SCALE GENOMIC DNA]</scope>
    <source>
        <strain evidence="2 3">ECD14</strain>
    </source>
</reference>
<dbReference type="PROSITE" id="PS51257">
    <property type="entry name" value="PROKAR_LIPOPROTEIN"/>
    <property type="match status" value="1"/>
</dbReference>
<dbReference type="EMBL" id="CP025791">
    <property type="protein sequence ID" value="AUP79159.1"/>
    <property type="molecule type" value="Genomic_DNA"/>
</dbReference>
<evidence type="ECO:0008006" key="4">
    <source>
        <dbReference type="Google" id="ProtNLM"/>
    </source>
</evidence>
<protein>
    <recommendedName>
        <fullName evidence="4">DUF4270 domain-containing protein</fullName>
    </recommendedName>
</protein>
<keyword evidence="1" id="KW-0732">Signal</keyword>
<gene>
    <name evidence="2" type="ORF">C1H87_10780</name>
</gene>
<proteinExistence type="predicted"/>
<feature type="chain" id="PRO_5014688308" description="DUF4270 domain-containing protein" evidence="1">
    <location>
        <begin position="26"/>
        <end position="557"/>
    </location>
</feature>
<dbReference type="OrthoDB" id="1466062at2"/>
<dbReference type="InterPro" id="IPR025366">
    <property type="entry name" value="DUF4270"/>
</dbReference>
<dbReference type="RefSeq" id="WP_102755814.1">
    <property type="nucleotide sequence ID" value="NZ_CP025791.1"/>
</dbReference>
<name>A0A2K9PQ33_9FLAO</name>
<accession>A0A2K9PQ33</accession>